<dbReference type="InterPro" id="IPR007219">
    <property type="entry name" value="XnlR_reg_dom"/>
</dbReference>
<dbReference type="Pfam" id="PF00172">
    <property type="entry name" value="Zn_clus"/>
    <property type="match status" value="1"/>
</dbReference>
<dbReference type="GO" id="GO:0000981">
    <property type="term" value="F:DNA-binding transcription factor activity, RNA polymerase II-specific"/>
    <property type="evidence" value="ECO:0007669"/>
    <property type="project" value="InterPro"/>
</dbReference>
<proteinExistence type="predicted"/>
<dbReference type="PROSITE" id="PS00463">
    <property type="entry name" value="ZN2_CY6_FUNGAL_1"/>
    <property type="match status" value="1"/>
</dbReference>
<organism evidence="6 7">
    <name type="scientific">Lepidopterella palustris CBS 459.81</name>
    <dbReference type="NCBI Taxonomy" id="1314670"/>
    <lineage>
        <taxon>Eukaryota</taxon>
        <taxon>Fungi</taxon>
        <taxon>Dikarya</taxon>
        <taxon>Ascomycota</taxon>
        <taxon>Pezizomycotina</taxon>
        <taxon>Dothideomycetes</taxon>
        <taxon>Pleosporomycetidae</taxon>
        <taxon>Mytilinidiales</taxon>
        <taxon>Argynnaceae</taxon>
        <taxon>Lepidopterella</taxon>
    </lineage>
</organism>
<dbReference type="CDD" id="cd12148">
    <property type="entry name" value="fungal_TF_MHR"/>
    <property type="match status" value="1"/>
</dbReference>
<feature type="region of interest" description="Disordered" evidence="4">
    <location>
        <begin position="115"/>
        <end position="158"/>
    </location>
</feature>
<evidence type="ECO:0000313" key="6">
    <source>
        <dbReference type="EMBL" id="OCK75259.1"/>
    </source>
</evidence>
<dbReference type="InterPro" id="IPR050613">
    <property type="entry name" value="Sec_Metabolite_Reg"/>
</dbReference>
<keyword evidence="3" id="KW-0539">Nucleus</keyword>
<dbReference type="InterPro" id="IPR036864">
    <property type="entry name" value="Zn2-C6_fun-type_DNA-bd_sf"/>
</dbReference>
<dbReference type="Pfam" id="PF04082">
    <property type="entry name" value="Fungal_trans"/>
    <property type="match status" value="1"/>
</dbReference>
<dbReference type="PANTHER" id="PTHR31001:SF50">
    <property type="entry name" value="ZN(II)2CYS6 TRANSCRIPTION FACTOR (EUROFUNG)"/>
    <property type="match status" value="1"/>
</dbReference>
<name>A0A8E2JAX7_9PEZI</name>
<dbReference type="SUPFAM" id="SSF57701">
    <property type="entry name" value="Zn2/Cys6 DNA-binding domain"/>
    <property type="match status" value="1"/>
</dbReference>
<dbReference type="Gene3D" id="4.10.240.10">
    <property type="entry name" value="Zn(2)-C6 fungal-type DNA-binding domain"/>
    <property type="match status" value="1"/>
</dbReference>
<dbReference type="GO" id="GO:0006351">
    <property type="term" value="P:DNA-templated transcription"/>
    <property type="evidence" value="ECO:0007669"/>
    <property type="project" value="InterPro"/>
</dbReference>
<evidence type="ECO:0000313" key="7">
    <source>
        <dbReference type="Proteomes" id="UP000250266"/>
    </source>
</evidence>
<dbReference type="PANTHER" id="PTHR31001">
    <property type="entry name" value="UNCHARACTERIZED TRANSCRIPTIONAL REGULATORY PROTEIN"/>
    <property type="match status" value="1"/>
</dbReference>
<dbReference type="GO" id="GO:0005634">
    <property type="term" value="C:nucleus"/>
    <property type="evidence" value="ECO:0007669"/>
    <property type="project" value="UniProtKB-SubCell"/>
</dbReference>
<evidence type="ECO:0000256" key="1">
    <source>
        <dbReference type="ARBA" id="ARBA00004123"/>
    </source>
</evidence>
<feature type="region of interest" description="Disordered" evidence="4">
    <location>
        <begin position="1"/>
        <end position="24"/>
    </location>
</feature>
<dbReference type="SMART" id="SM00066">
    <property type="entry name" value="GAL4"/>
    <property type="match status" value="1"/>
</dbReference>
<accession>A0A8E2JAX7</accession>
<dbReference type="CDD" id="cd00067">
    <property type="entry name" value="GAL4"/>
    <property type="match status" value="1"/>
</dbReference>
<evidence type="ECO:0000256" key="4">
    <source>
        <dbReference type="SAM" id="MobiDB-lite"/>
    </source>
</evidence>
<keyword evidence="2" id="KW-0479">Metal-binding</keyword>
<dbReference type="AlphaFoldDB" id="A0A8E2JAX7"/>
<dbReference type="GO" id="GO:0008270">
    <property type="term" value="F:zinc ion binding"/>
    <property type="evidence" value="ECO:0007669"/>
    <property type="project" value="InterPro"/>
</dbReference>
<evidence type="ECO:0000256" key="3">
    <source>
        <dbReference type="ARBA" id="ARBA00023242"/>
    </source>
</evidence>
<dbReference type="PROSITE" id="PS50048">
    <property type="entry name" value="ZN2_CY6_FUNGAL_2"/>
    <property type="match status" value="1"/>
</dbReference>
<evidence type="ECO:0000256" key="2">
    <source>
        <dbReference type="ARBA" id="ARBA00022723"/>
    </source>
</evidence>
<feature type="domain" description="Zn(2)-C6 fungal-type" evidence="5">
    <location>
        <begin position="26"/>
        <end position="54"/>
    </location>
</feature>
<dbReference type="GO" id="GO:0003677">
    <property type="term" value="F:DNA binding"/>
    <property type="evidence" value="ECO:0007669"/>
    <property type="project" value="InterPro"/>
</dbReference>
<reference evidence="6 7" key="1">
    <citation type="journal article" date="2016" name="Nat. Commun.">
        <title>Ectomycorrhizal ecology is imprinted in the genome of the dominant symbiotic fungus Cenococcum geophilum.</title>
        <authorList>
            <consortium name="DOE Joint Genome Institute"/>
            <person name="Peter M."/>
            <person name="Kohler A."/>
            <person name="Ohm R.A."/>
            <person name="Kuo A."/>
            <person name="Krutzmann J."/>
            <person name="Morin E."/>
            <person name="Arend M."/>
            <person name="Barry K.W."/>
            <person name="Binder M."/>
            <person name="Choi C."/>
            <person name="Clum A."/>
            <person name="Copeland A."/>
            <person name="Grisel N."/>
            <person name="Haridas S."/>
            <person name="Kipfer T."/>
            <person name="LaButti K."/>
            <person name="Lindquist E."/>
            <person name="Lipzen A."/>
            <person name="Maire R."/>
            <person name="Meier B."/>
            <person name="Mihaltcheva S."/>
            <person name="Molinier V."/>
            <person name="Murat C."/>
            <person name="Poggeler S."/>
            <person name="Quandt C.A."/>
            <person name="Sperisen C."/>
            <person name="Tritt A."/>
            <person name="Tisserant E."/>
            <person name="Crous P.W."/>
            <person name="Henrissat B."/>
            <person name="Nehls U."/>
            <person name="Egli S."/>
            <person name="Spatafora J.W."/>
            <person name="Grigoriev I.V."/>
            <person name="Martin F.M."/>
        </authorList>
    </citation>
    <scope>NUCLEOTIDE SEQUENCE [LARGE SCALE GENOMIC DNA]</scope>
    <source>
        <strain evidence="6 7">CBS 459.81</strain>
    </source>
</reference>
<dbReference type="EMBL" id="KV745343">
    <property type="protein sequence ID" value="OCK75259.1"/>
    <property type="molecule type" value="Genomic_DNA"/>
</dbReference>
<protein>
    <recommendedName>
        <fullName evidence="5">Zn(2)-C6 fungal-type domain-containing protein</fullName>
    </recommendedName>
</protein>
<dbReference type="InterPro" id="IPR001138">
    <property type="entry name" value="Zn2Cys6_DnaBD"/>
</dbReference>
<comment type="subcellular location">
    <subcellularLocation>
        <location evidence="1">Nucleus</location>
    </subcellularLocation>
</comment>
<gene>
    <name evidence="6" type="ORF">K432DRAFT_429544</name>
</gene>
<keyword evidence="7" id="KW-1185">Reference proteome</keyword>
<dbReference type="OrthoDB" id="424974at2759"/>
<sequence>MKKRSKSATTVGYSGQRKRQATPQLSCELCRERKVKCDKLEPCTNCASSGVVCVPIRRLRLPRGVHAHRSHPTSPPPPPAVHVHAHAAIAVNENLHKRIHRLEALVDSMGAATAKADTASEGSREQSVEGPDTQAIPSACASPTISSPADSKRTKKQSDLMQWPDHFWADLVEEIRDLRSVIESAPGKANEDSAQAPDSAQIDSPDGGIRVLGLWGSVNLPPVPRLFAPSRVALSHDKVAVSQLCQVYLRQVDPVIKILHRPSLEKWMLQGEGYQGYPKRHVSVETLSSAVCYSAASSMTENQCWAMFHASKSSVVTDCRRACEVAMERSGLLATRDITVLQAFVLYLVARRSEDRSRAVWTLIAVAVSIAKALCLYLDPDKEGGRSETFFDQQMRRRLWLTICLMDLQASFGQASEPLVGLEEAASSFTLPRHINDSDFDPATTHEVPDKEGLTDTTFALVTYHTQLGGRLLNFRGDGGSGRTVTSSSFNITSDREARQQHARRFEREALGLLHFCDPESSPYAWFTWHGTQCLVARTRLSALRPLQRTREGSQAPPLRMEGDTELLRLTLHVLEKAQLMNTDPRGEGFRWCAMIPWPVLAIAIAECYVCTDAALLRHAWPIVEASYQRHETGIARYSDGMLRGPLGKLMRRTREKLAAVLHSGHDASGNPSAGIAGSSAQVSHTILPRPNAGLSESLTDSPWATIISPASSDFAFGEAHAISTPLPPQRMWNPTSLSLESQPVLTARVPTAGPSPSQNVLGQSWGTWEEFVSGIFPDELASPSMFSYENNLGGY</sequence>
<dbReference type="Proteomes" id="UP000250266">
    <property type="component" value="Unassembled WGS sequence"/>
</dbReference>
<evidence type="ECO:0000259" key="5">
    <source>
        <dbReference type="PROSITE" id="PS50048"/>
    </source>
</evidence>